<dbReference type="InterPro" id="IPR014922">
    <property type="entry name" value="YdhG-like"/>
</dbReference>
<gene>
    <name evidence="2" type="ORF">H9980_06165</name>
</gene>
<evidence type="ECO:0000259" key="1">
    <source>
        <dbReference type="Pfam" id="PF08818"/>
    </source>
</evidence>
<dbReference type="Pfam" id="PF08818">
    <property type="entry name" value="DUF1801"/>
    <property type="match status" value="1"/>
</dbReference>
<dbReference type="AlphaFoldDB" id="A0A9D2BNB8"/>
<dbReference type="EMBL" id="DXET01000139">
    <property type="protein sequence ID" value="HIX81539.1"/>
    <property type="molecule type" value="Genomic_DNA"/>
</dbReference>
<reference evidence="2" key="2">
    <citation type="submission" date="2021-04" db="EMBL/GenBank/DDBJ databases">
        <authorList>
            <person name="Gilroy R."/>
        </authorList>
    </citation>
    <scope>NUCLEOTIDE SEQUENCE</scope>
    <source>
        <strain evidence="2">ChiGjej1B1-14440</strain>
    </source>
</reference>
<sequence length="137" mass="16040">MWQCPKCKRVFKRKNQSHYCGEKPTTIDEYIARQEKEIQPLLIELKDIINTAIPEAKATIAWGMPTWKNNDNIIHFAVNKNDISLYPGKEAVLFFHDHLSDYKVHNGVIKILFTQPLPEKLITKIAKWCYLQDISQE</sequence>
<dbReference type="Proteomes" id="UP000886724">
    <property type="component" value="Unassembled WGS sequence"/>
</dbReference>
<reference evidence="2" key="1">
    <citation type="journal article" date="2021" name="PeerJ">
        <title>Extensive microbial diversity within the chicken gut microbiome revealed by metagenomics and culture.</title>
        <authorList>
            <person name="Gilroy R."/>
            <person name="Ravi A."/>
            <person name="Getino M."/>
            <person name="Pursley I."/>
            <person name="Horton D.L."/>
            <person name="Alikhan N.F."/>
            <person name="Baker D."/>
            <person name="Gharbi K."/>
            <person name="Hall N."/>
            <person name="Watson M."/>
            <person name="Adriaenssens E.M."/>
            <person name="Foster-Nyarko E."/>
            <person name="Jarju S."/>
            <person name="Secka A."/>
            <person name="Antonio M."/>
            <person name="Oren A."/>
            <person name="Chaudhuri R.R."/>
            <person name="La Ragione R."/>
            <person name="Hildebrand F."/>
            <person name="Pallen M.J."/>
        </authorList>
    </citation>
    <scope>NUCLEOTIDE SEQUENCE</scope>
    <source>
        <strain evidence="2">ChiGjej1B1-14440</strain>
    </source>
</reference>
<feature type="domain" description="YdhG-like" evidence="1">
    <location>
        <begin position="40"/>
        <end position="127"/>
    </location>
</feature>
<evidence type="ECO:0000313" key="3">
    <source>
        <dbReference type="Proteomes" id="UP000886724"/>
    </source>
</evidence>
<proteinExistence type="predicted"/>
<evidence type="ECO:0000313" key="2">
    <source>
        <dbReference type="EMBL" id="HIX81539.1"/>
    </source>
</evidence>
<protein>
    <submittedName>
        <fullName evidence="2">DUF1801 domain-containing protein</fullName>
    </submittedName>
</protein>
<dbReference type="SUPFAM" id="SSF159888">
    <property type="entry name" value="YdhG-like"/>
    <property type="match status" value="1"/>
</dbReference>
<comment type="caution">
    <text evidence="2">The sequence shown here is derived from an EMBL/GenBank/DDBJ whole genome shotgun (WGS) entry which is preliminary data.</text>
</comment>
<accession>A0A9D2BNB8</accession>
<name>A0A9D2BNB8_9FIRM</name>
<dbReference type="Gene3D" id="3.90.1150.200">
    <property type="match status" value="1"/>
</dbReference>
<organism evidence="2 3">
    <name type="scientific">Candidatus Erysipelatoclostridium merdavium</name>
    <dbReference type="NCBI Taxonomy" id="2838566"/>
    <lineage>
        <taxon>Bacteria</taxon>
        <taxon>Bacillati</taxon>
        <taxon>Bacillota</taxon>
        <taxon>Erysipelotrichia</taxon>
        <taxon>Erysipelotrichales</taxon>
        <taxon>Erysipelotrichales incertae sedis</taxon>
    </lineage>
</organism>